<comment type="caution">
    <text evidence="1">The sequence shown here is derived from an EMBL/GenBank/DDBJ whole genome shotgun (WGS) entry which is preliminary data.</text>
</comment>
<evidence type="ECO:0000313" key="1">
    <source>
        <dbReference type="EMBL" id="ORW08052.1"/>
    </source>
</evidence>
<gene>
    <name evidence="1" type="ORF">AWC16_20155</name>
</gene>
<reference evidence="1 2" key="1">
    <citation type="submission" date="2016-01" db="EMBL/GenBank/DDBJ databases">
        <title>The new phylogeny of the genus Mycobacterium.</title>
        <authorList>
            <person name="Tarcisio F."/>
            <person name="Conor M."/>
            <person name="Antonella G."/>
            <person name="Elisabetta G."/>
            <person name="Giulia F.S."/>
            <person name="Sara T."/>
            <person name="Anna F."/>
            <person name="Clotilde B."/>
            <person name="Roberto B."/>
            <person name="Veronica D.S."/>
            <person name="Fabio R."/>
            <person name="Monica P."/>
            <person name="Olivier J."/>
            <person name="Enrico T."/>
            <person name="Nicola S."/>
        </authorList>
    </citation>
    <scope>NUCLEOTIDE SEQUENCE [LARGE SCALE GENOMIC DNA]</scope>
    <source>
        <strain evidence="1 2">DSM 45394</strain>
    </source>
</reference>
<organism evidence="1 2">
    <name type="scientific">Mycolicibacter longobardus</name>
    <dbReference type="NCBI Taxonomy" id="1108812"/>
    <lineage>
        <taxon>Bacteria</taxon>
        <taxon>Bacillati</taxon>
        <taxon>Actinomycetota</taxon>
        <taxon>Actinomycetes</taxon>
        <taxon>Mycobacteriales</taxon>
        <taxon>Mycobacteriaceae</taxon>
        <taxon>Mycolicibacter</taxon>
    </lineage>
</organism>
<evidence type="ECO:0000313" key="2">
    <source>
        <dbReference type="Proteomes" id="UP000193866"/>
    </source>
</evidence>
<dbReference type="Proteomes" id="UP000193866">
    <property type="component" value="Unassembled WGS sequence"/>
</dbReference>
<keyword evidence="2" id="KW-1185">Reference proteome</keyword>
<dbReference type="AlphaFoldDB" id="A0A1X1YAA6"/>
<protein>
    <submittedName>
        <fullName evidence="1">Uncharacterized protein</fullName>
    </submittedName>
</protein>
<dbReference type="RefSeq" id="WP_085266338.1">
    <property type="nucleotide sequence ID" value="NZ_LQPG01000039.1"/>
</dbReference>
<dbReference type="EMBL" id="LQPG01000039">
    <property type="protein sequence ID" value="ORW08052.1"/>
    <property type="molecule type" value="Genomic_DNA"/>
</dbReference>
<name>A0A1X1YAA6_9MYCO</name>
<sequence length="108" mass="11823">MAGVGGELFYAVPAECIEPGTSTSDGYDVQAVHLWDGHVAVTVHIRRGEAALHPAARVEAETRVHLRRELVELGVFADTEVNMSTHPEATNLRRWNGRIHCWDAVAAP</sequence>
<accession>A0A1X1YAA6</accession>
<proteinExistence type="predicted"/>
<dbReference type="OrthoDB" id="4761901at2"/>